<dbReference type="Pfam" id="PF12276">
    <property type="entry name" value="DUF3617"/>
    <property type="match status" value="1"/>
</dbReference>
<dbReference type="InterPro" id="IPR022061">
    <property type="entry name" value="DUF3617"/>
</dbReference>
<evidence type="ECO:0008006" key="2">
    <source>
        <dbReference type="Google" id="ProtNLM"/>
    </source>
</evidence>
<protein>
    <recommendedName>
        <fullName evidence="2">DUF3617 domain-containing protein</fullName>
    </recommendedName>
</protein>
<name>A0A6J4TRY7_9SPHN</name>
<organism evidence="1">
    <name type="scientific">uncultured Sphingomonadaceae bacterium</name>
    <dbReference type="NCBI Taxonomy" id="169976"/>
    <lineage>
        <taxon>Bacteria</taxon>
        <taxon>Pseudomonadati</taxon>
        <taxon>Pseudomonadota</taxon>
        <taxon>Alphaproteobacteria</taxon>
        <taxon>Sphingomonadales</taxon>
        <taxon>Sphingomonadaceae</taxon>
        <taxon>environmental samples</taxon>
    </lineage>
</organism>
<proteinExistence type="predicted"/>
<sequence length="170" mass="17513">MRSLALLPLLFLCACSDGGGGAPKAKSEPAAALQPGQWEVTSEVTRFTQNDKGAPKINTPAGTKATHSVCVDAADAKKPKPELFAGTDAECKYNDFYMSRGSVNAQLACTRPGLSGDVMMTAAGDFEAATFNTTLDTSTSLSTEGDVTIASKLTGRRTGECTAAPADAKG</sequence>
<dbReference type="AlphaFoldDB" id="A0A6J4TRY7"/>
<evidence type="ECO:0000313" key="1">
    <source>
        <dbReference type="EMBL" id="CAA9529208.1"/>
    </source>
</evidence>
<gene>
    <name evidence="1" type="ORF">AVDCRST_MAG91-2795</name>
</gene>
<dbReference type="PROSITE" id="PS51257">
    <property type="entry name" value="PROKAR_LIPOPROTEIN"/>
    <property type="match status" value="1"/>
</dbReference>
<reference evidence="1" key="1">
    <citation type="submission" date="2020-02" db="EMBL/GenBank/DDBJ databases">
        <authorList>
            <person name="Meier V. D."/>
        </authorList>
    </citation>
    <scope>NUCLEOTIDE SEQUENCE</scope>
    <source>
        <strain evidence="1">AVDCRST_MAG91</strain>
    </source>
</reference>
<accession>A0A6J4TRY7</accession>
<dbReference type="EMBL" id="CADCVX010000496">
    <property type="protein sequence ID" value="CAA9529208.1"/>
    <property type="molecule type" value="Genomic_DNA"/>
</dbReference>